<dbReference type="Proteomes" id="UP000192343">
    <property type="component" value="Unassembled WGS sequence"/>
</dbReference>
<dbReference type="PANTHER" id="PTHR30502">
    <property type="entry name" value="2-KETO-3-DEOXY-L-RHAMNONATE ALDOLASE"/>
    <property type="match status" value="1"/>
</dbReference>
<dbReference type="EMBL" id="MWQY01000011">
    <property type="protein sequence ID" value="ORC34946.1"/>
    <property type="molecule type" value="Genomic_DNA"/>
</dbReference>
<name>A0A1Y1RXB8_9SPIO</name>
<evidence type="ECO:0000259" key="4">
    <source>
        <dbReference type="Pfam" id="PF03328"/>
    </source>
</evidence>
<sequence>MKNQLKRTLASGKHALGAWVTIPSADVSEAMSTLDLDWLLFDLEHSGLNEQSAQVLMQGMRGDRVTPLIRVAWNDPVLIKKALDIGAHGVIVPMVNTKEDALKAVQACTYPPKGIRGCGPKRPWIYDPDYIATADEEVLVIPQIETEEAVNNADEIFAVEGVDVCFVGPFDLSISMGFKGKQDDPKFQAAVDKVLEAAKRHNVVPGMWLGAGRPVTERLKAGWKFISIGLDLNLLVDGTKAALKKALD</sequence>
<dbReference type="AlphaFoldDB" id="A0A1Y1RXB8"/>
<dbReference type="STRING" id="1963862.B4O97_11460"/>
<dbReference type="OrthoDB" id="369368at2"/>
<evidence type="ECO:0000256" key="3">
    <source>
        <dbReference type="ARBA" id="ARBA00023239"/>
    </source>
</evidence>
<dbReference type="Pfam" id="PF03328">
    <property type="entry name" value="HpcH_HpaI"/>
    <property type="match status" value="1"/>
</dbReference>
<protein>
    <recommendedName>
        <fullName evidence="4">HpcH/HpaI aldolase/citrate lyase domain-containing protein</fullName>
    </recommendedName>
</protein>
<organism evidence="5 6">
    <name type="scientific">Marispirochaeta aestuarii</name>
    <dbReference type="NCBI Taxonomy" id="1963862"/>
    <lineage>
        <taxon>Bacteria</taxon>
        <taxon>Pseudomonadati</taxon>
        <taxon>Spirochaetota</taxon>
        <taxon>Spirochaetia</taxon>
        <taxon>Spirochaetales</taxon>
        <taxon>Spirochaetaceae</taxon>
        <taxon>Marispirochaeta</taxon>
    </lineage>
</organism>
<keyword evidence="2" id="KW-0479">Metal-binding</keyword>
<evidence type="ECO:0000313" key="6">
    <source>
        <dbReference type="Proteomes" id="UP000192343"/>
    </source>
</evidence>
<evidence type="ECO:0000256" key="2">
    <source>
        <dbReference type="ARBA" id="ARBA00022723"/>
    </source>
</evidence>
<dbReference type="GO" id="GO:0016832">
    <property type="term" value="F:aldehyde-lyase activity"/>
    <property type="evidence" value="ECO:0007669"/>
    <property type="project" value="TreeGrafter"/>
</dbReference>
<accession>A0A1Y1RXB8</accession>
<keyword evidence="6" id="KW-1185">Reference proteome</keyword>
<dbReference type="InterPro" id="IPR050251">
    <property type="entry name" value="HpcH-HpaI_aldolase"/>
</dbReference>
<reference evidence="5 6" key="1">
    <citation type="submission" date="2017-03" db="EMBL/GenBank/DDBJ databases">
        <title>Draft Genome sequence of Marispirochaeta sp. strain JC444.</title>
        <authorList>
            <person name="Shivani Y."/>
            <person name="Subhash Y."/>
            <person name="Sasikala C."/>
            <person name="Ramana C."/>
        </authorList>
    </citation>
    <scope>NUCLEOTIDE SEQUENCE [LARGE SCALE GENOMIC DNA]</scope>
    <source>
        <strain evidence="5 6">JC444</strain>
    </source>
</reference>
<evidence type="ECO:0000256" key="1">
    <source>
        <dbReference type="ARBA" id="ARBA00005568"/>
    </source>
</evidence>
<dbReference type="SUPFAM" id="SSF51621">
    <property type="entry name" value="Phosphoenolpyruvate/pyruvate domain"/>
    <property type="match status" value="1"/>
</dbReference>
<comment type="caution">
    <text evidence="5">The sequence shown here is derived from an EMBL/GenBank/DDBJ whole genome shotgun (WGS) entry which is preliminary data.</text>
</comment>
<dbReference type="InterPro" id="IPR015813">
    <property type="entry name" value="Pyrv/PenolPyrv_kinase-like_dom"/>
</dbReference>
<dbReference type="GO" id="GO:0046872">
    <property type="term" value="F:metal ion binding"/>
    <property type="evidence" value="ECO:0007669"/>
    <property type="project" value="UniProtKB-KW"/>
</dbReference>
<keyword evidence="3" id="KW-0456">Lyase</keyword>
<dbReference type="GO" id="GO:0005737">
    <property type="term" value="C:cytoplasm"/>
    <property type="evidence" value="ECO:0007669"/>
    <property type="project" value="TreeGrafter"/>
</dbReference>
<dbReference type="InterPro" id="IPR005000">
    <property type="entry name" value="Aldolase/citrate-lyase_domain"/>
</dbReference>
<dbReference type="PANTHER" id="PTHR30502:SF0">
    <property type="entry name" value="PHOSPHOENOLPYRUVATE CARBOXYLASE FAMILY PROTEIN"/>
    <property type="match status" value="1"/>
</dbReference>
<comment type="similarity">
    <text evidence="1">Belongs to the HpcH/HpaI aldolase family.</text>
</comment>
<dbReference type="Gene3D" id="3.20.20.60">
    <property type="entry name" value="Phosphoenolpyruvate-binding domains"/>
    <property type="match status" value="1"/>
</dbReference>
<evidence type="ECO:0000313" key="5">
    <source>
        <dbReference type="EMBL" id="ORC34946.1"/>
    </source>
</evidence>
<gene>
    <name evidence="5" type="ORF">B4O97_11460</name>
</gene>
<dbReference type="InterPro" id="IPR040442">
    <property type="entry name" value="Pyrv_kinase-like_dom_sf"/>
</dbReference>
<proteinExistence type="inferred from homology"/>
<feature type="domain" description="HpcH/HpaI aldolase/citrate lyase" evidence="4">
    <location>
        <begin position="17"/>
        <end position="236"/>
    </location>
</feature>
<dbReference type="RefSeq" id="WP_083050958.1">
    <property type="nucleotide sequence ID" value="NZ_MWQY01000011.1"/>
</dbReference>